<evidence type="ECO:0000313" key="12">
    <source>
        <dbReference type="EMBL" id="TWU07765.1"/>
    </source>
</evidence>
<keyword evidence="3 12" id="KW-0808">Transferase</keyword>
<protein>
    <recommendedName>
        <fullName evidence="2">histidine kinase</fullName>
        <ecNumber evidence="2">2.7.13.3</ecNumber>
    </recommendedName>
</protein>
<dbReference type="InterPro" id="IPR001610">
    <property type="entry name" value="PAC"/>
</dbReference>
<keyword evidence="8" id="KW-1133">Transmembrane helix</keyword>
<keyword evidence="5 12" id="KW-0418">Kinase</keyword>
<evidence type="ECO:0000256" key="1">
    <source>
        <dbReference type="ARBA" id="ARBA00000085"/>
    </source>
</evidence>
<dbReference type="RefSeq" id="WP_146517934.1">
    <property type="nucleotide sequence ID" value="NZ_CP151726.1"/>
</dbReference>
<dbReference type="InterPro" id="IPR005467">
    <property type="entry name" value="His_kinase_dom"/>
</dbReference>
<dbReference type="SUPFAM" id="SSF55785">
    <property type="entry name" value="PYP-like sensor domain (PAS domain)"/>
    <property type="match status" value="1"/>
</dbReference>
<evidence type="ECO:0000256" key="7">
    <source>
        <dbReference type="ARBA" id="ARBA00023012"/>
    </source>
</evidence>
<keyword evidence="8" id="KW-0472">Membrane</keyword>
<dbReference type="InterPro" id="IPR004358">
    <property type="entry name" value="Sig_transdc_His_kin-like_C"/>
</dbReference>
<keyword evidence="4" id="KW-0547">Nucleotide-binding</keyword>
<feature type="domain" description="PAS" evidence="10">
    <location>
        <begin position="309"/>
        <end position="361"/>
    </location>
</feature>
<keyword evidence="13" id="KW-1185">Reference proteome</keyword>
<dbReference type="Pfam" id="PF13426">
    <property type="entry name" value="PAS_9"/>
    <property type="match status" value="1"/>
</dbReference>
<proteinExistence type="predicted"/>
<accession>A0A5C6B652</accession>
<name>A0A5C6B652_9BACT</name>
<evidence type="ECO:0000256" key="4">
    <source>
        <dbReference type="ARBA" id="ARBA00022741"/>
    </source>
</evidence>
<dbReference type="PRINTS" id="PR00344">
    <property type="entry name" value="BCTRLSENSOR"/>
</dbReference>
<dbReference type="Pfam" id="PF02518">
    <property type="entry name" value="HATPase_c"/>
    <property type="match status" value="1"/>
</dbReference>
<dbReference type="SMART" id="SM00387">
    <property type="entry name" value="HATPase_c"/>
    <property type="match status" value="1"/>
</dbReference>
<evidence type="ECO:0000256" key="3">
    <source>
        <dbReference type="ARBA" id="ARBA00022679"/>
    </source>
</evidence>
<dbReference type="InterPro" id="IPR003594">
    <property type="entry name" value="HATPase_dom"/>
</dbReference>
<dbReference type="SUPFAM" id="SSF55874">
    <property type="entry name" value="ATPase domain of HSP90 chaperone/DNA topoisomerase II/histidine kinase"/>
    <property type="match status" value="1"/>
</dbReference>
<dbReference type="AlphaFoldDB" id="A0A5C6B652"/>
<dbReference type="Gene3D" id="3.30.565.10">
    <property type="entry name" value="Histidine kinase-like ATPase, C-terminal domain"/>
    <property type="match status" value="1"/>
</dbReference>
<dbReference type="InterPro" id="IPR000700">
    <property type="entry name" value="PAS-assoc_C"/>
</dbReference>
<dbReference type="EC" id="2.7.13.3" evidence="2"/>
<dbReference type="PROSITE" id="PS50112">
    <property type="entry name" value="PAS"/>
    <property type="match status" value="1"/>
</dbReference>
<feature type="transmembrane region" description="Helical" evidence="8">
    <location>
        <begin position="248"/>
        <end position="271"/>
    </location>
</feature>
<dbReference type="PANTHER" id="PTHR43065">
    <property type="entry name" value="SENSOR HISTIDINE KINASE"/>
    <property type="match status" value="1"/>
</dbReference>
<dbReference type="InterPro" id="IPR045812">
    <property type="entry name" value="DAHL"/>
</dbReference>
<evidence type="ECO:0000256" key="2">
    <source>
        <dbReference type="ARBA" id="ARBA00012438"/>
    </source>
</evidence>
<evidence type="ECO:0000256" key="8">
    <source>
        <dbReference type="SAM" id="Phobius"/>
    </source>
</evidence>
<evidence type="ECO:0000259" key="11">
    <source>
        <dbReference type="PROSITE" id="PS50113"/>
    </source>
</evidence>
<dbReference type="InterPro" id="IPR035965">
    <property type="entry name" value="PAS-like_dom_sf"/>
</dbReference>
<dbReference type="Pfam" id="PF19443">
    <property type="entry name" value="DAHL"/>
    <property type="match status" value="1"/>
</dbReference>
<dbReference type="InterPro" id="IPR036890">
    <property type="entry name" value="HATPase_C_sf"/>
</dbReference>
<evidence type="ECO:0000259" key="9">
    <source>
        <dbReference type="PROSITE" id="PS50109"/>
    </source>
</evidence>
<comment type="caution">
    <text evidence="12">The sequence shown here is derived from an EMBL/GenBank/DDBJ whole genome shotgun (WGS) entry which is preliminary data.</text>
</comment>
<dbReference type="Gene3D" id="1.10.287.130">
    <property type="match status" value="1"/>
</dbReference>
<sequence>MITRVLTSTLIAGFLVVIALLFFRSADNGANEFAAAEKAARNINELNSRLDQAVLKLRLGIVNDYDELARHEQELVDSLFSQSSDDLDSGANSLIDETFRPLVSQKCTLVGDFKADHAIVRNSTAGFQRYTQKTMDELGHIQSVASRLSTLGTHGSRFVISGSTDDRDAFEKVISECEDMARTGDGGELQRNESLSLALKHATKLVERRLGLDDSIEALIAIPVRETALQFLNDVAQKRDSKAASATLYRSGLLICIVVLIASCIFQYVLVFRQRAQLFKANLELDEQVAERTAGLTAANEMLAMQKEEAQKMALVARFTDNAVIIADADSAVEWVNVGFTQIFGYELNEVAGKRLDEFLHGQNSSTQQHSELKACVDCCEPFNASMINYTKDNLPIWVDIEARPIRNDHGQVHRYIAIISDITERIEAQCENEKLHADLVDASRQAGMAEIATGVLHNVGNILNSVNVSASVIRRQFSKSALANLEKVSQLIAEHETKFDEFVRDDERGRKVPAYVRKVTDALCGEREKLNQEFDELVKNVEHIKEIVSMQQSMAKSSGLIQELDARDLIRESLSANKGALASHRIPIEELVADSVPLFWSDKHRILQILINLIKNAKDAINEQRGDHPCIKVSATSDDQFVVFRVSDNGIGIPADKRDKIFQHGFTTKKAGHGFGLHSSANAATEMGGKLTVHSDGVGTGATFDLRVPFKPIDANHKPTQLMETVL</sequence>
<dbReference type="OrthoDB" id="9762141at2"/>
<dbReference type="GO" id="GO:0004673">
    <property type="term" value="F:protein histidine kinase activity"/>
    <property type="evidence" value="ECO:0007669"/>
    <property type="project" value="UniProtKB-EC"/>
</dbReference>
<dbReference type="GO" id="GO:0000160">
    <property type="term" value="P:phosphorelay signal transduction system"/>
    <property type="evidence" value="ECO:0007669"/>
    <property type="project" value="UniProtKB-KW"/>
</dbReference>
<feature type="domain" description="PAC" evidence="11">
    <location>
        <begin position="381"/>
        <end position="435"/>
    </location>
</feature>
<dbReference type="PROSITE" id="PS50113">
    <property type="entry name" value="PAC"/>
    <property type="match status" value="1"/>
</dbReference>
<reference evidence="12 13" key="1">
    <citation type="submission" date="2019-02" db="EMBL/GenBank/DDBJ databases">
        <title>Deep-cultivation of Planctomycetes and their phenomic and genomic characterization uncovers novel biology.</title>
        <authorList>
            <person name="Wiegand S."/>
            <person name="Jogler M."/>
            <person name="Boedeker C."/>
            <person name="Pinto D."/>
            <person name="Vollmers J."/>
            <person name="Rivas-Marin E."/>
            <person name="Kohn T."/>
            <person name="Peeters S.H."/>
            <person name="Heuer A."/>
            <person name="Rast P."/>
            <person name="Oberbeckmann S."/>
            <person name="Bunk B."/>
            <person name="Jeske O."/>
            <person name="Meyerdierks A."/>
            <person name="Storesund J.E."/>
            <person name="Kallscheuer N."/>
            <person name="Luecker S."/>
            <person name="Lage O.M."/>
            <person name="Pohl T."/>
            <person name="Merkel B.J."/>
            <person name="Hornburger P."/>
            <person name="Mueller R.-W."/>
            <person name="Bruemmer F."/>
            <person name="Labrenz M."/>
            <person name="Spormann A.M."/>
            <person name="Op Den Camp H."/>
            <person name="Overmann J."/>
            <person name="Amann R."/>
            <person name="Jetten M.S.M."/>
            <person name="Mascher T."/>
            <person name="Medema M.H."/>
            <person name="Devos D.P."/>
            <person name="Kaster A.-K."/>
            <person name="Ovreas L."/>
            <person name="Rohde M."/>
            <person name="Galperin M.Y."/>
            <person name="Jogler C."/>
        </authorList>
    </citation>
    <scope>NUCLEOTIDE SEQUENCE [LARGE SCALE GENOMIC DNA]</scope>
    <source>
        <strain evidence="12 13">Pla52n</strain>
    </source>
</reference>
<dbReference type="InterPro" id="IPR000014">
    <property type="entry name" value="PAS"/>
</dbReference>
<keyword evidence="7" id="KW-0902">Two-component regulatory system</keyword>
<comment type="catalytic activity">
    <reaction evidence="1">
        <text>ATP + protein L-histidine = ADP + protein N-phospho-L-histidine.</text>
        <dbReference type="EC" id="2.7.13.3"/>
    </reaction>
</comment>
<organism evidence="12 13">
    <name type="scientific">Stieleria varia</name>
    <dbReference type="NCBI Taxonomy" id="2528005"/>
    <lineage>
        <taxon>Bacteria</taxon>
        <taxon>Pseudomonadati</taxon>
        <taxon>Planctomycetota</taxon>
        <taxon>Planctomycetia</taxon>
        <taxon>Pirellulales</taxon>
        <taxon>Pirellulaceae</taxon>
        <taxon>Stieleria</taxon>
    </lineage>
</organism>
<dbReference type="CDD" id="cd00130">
    <property type="entry name" value="PAS"/>
    <property type="match status" value="1"/>
</dbReference>
<dbReference type="PANTHER" id="PTHR43065:SF46">
    <property type="entry name" value="C4-DICARBOXYLATE TRANSPORT SENSOR PROTEIN DCTB"/>
    <property type="match status" value="1"/>
</dbReference>
<dbReference type="SMART" id="SM00086">
    <property type="entry name" value="PAC"/>
    <property type="match status" value="1"/>
</dbReference>
<evidence type="ECO:0000256" key="5">
    <source>
        <dbReference type="ARBA" id="ARBA00022777"/>
    </source>
</evidence>
<dbReference type="Gene3D" id="3.30.450.20">
    <property type="entry name" value="PAS domain"/>
    <property type="match status" value="1"/>
</dbReference>
<keyword evidence="8" id="KW-0812">Transmembrane</keyword>
<evidence type="ECO:0000256" key="6">
    <source>
        <dbReference type="ARBA" id="ARBA00022840"/>
    </source>
</evidence>
<evidence type="ECO:0000313" key="13">
    <source>
        <dbReference type="Proteomes" id="UP000320176"/>
    </source>
</evidence>
<dbReference type="EMBL" id="SJPN01000001">
    <property type="protein sequence ID" value="TWU07765.1"/>
    <property type="molecule type" value="Genomic_DNA"/>
</dbReference>
<dbReference type="GO" id="GO:0005524">
    <property type="term" value="F:ATP binding"/>
    <property type="evidence" value="ECO:0007669"/>
    <property type="project" value="UniProtKB-KW"/>
</dbReference>
<gene>
    <name evidence="12" type="primary">tmoS</name>
    <name evidence="12" type="ORF">Pla52n_03390</name>
</gene>
<feature type="domain" description="Histidine kinase" evidence="9">
    <location>
        <begin position="531"/>
        <end position="713"/>
    </location>
</feature>
<keyword evidence="6" id="KW-0067">ATP-binding</keyword>
<dbReference type="PROSITE" id="PS50109">
    <property type="entry name" value="HIS_KIN"/>
    <property type="match status" value="1"/>
</dbReference>
<evidence type="ECO:0000259" key="10">
    <source>
        <dbReference type="PROSITE" id="PS50112"/>
    </source>
</evidence>
<dbReference type="Proteomes" id="UP000320176">
    <property type="component" value="Unassembled WGS sequence"/>
</dbReference>
<dbReference type="NCBIfam" id="TIGR00229">
    <property type="entry name" value="sensory_box"/>
    <property type="match status" value="1"/>
</dbReference>